<dbReference type="Gene3D" id="3.30.565.10">
    <property type="entry name" value="Histidine kinase-like ATPase, C-terminal domain"/>
    <property type="match status" value="1"/>
</dbReference>
<dbReference type="InterPro" id="IPR011712">
    <property type="entry name" value="Sig_transdc_His_kin_sub3_dim/P"/>
</dbReference>
<keyword evidence="1" id="KW-0808">Transferase</keyword>
<dbReference type="SUPFAM" id="SSF55874">
    <property type="entry name" value="ATPase domain of HSP90 chaperone/DNA topoisomerase II/histidine kinase"/>
    <property type="match status" value="1"/>
</dbReference>
<accession>A0AAU7GGL5</accession>
<dbReference type="PANTHER" id="PTHR24421:SF63">
    <property type="entry name" value="SENSOR HISTIDINE KINASE DESK"/>
    <property type="match status" value="1"/>
</dbReference>
<keyword evidence="2 6" id="KW-0418">Kinase</keyword>
<dbReference type="GO" id="GO:0000155">
    <property type="term" value="F:phosphorelay sensor kinase activity"/>
    <property type="evidence" value="ECO:0007669"/>
    <property type="project" value="InterPro"/>
</dbReference>
<feature type="transmembrane region" description="Helical" evidence="4">
    <location>
        <begin position="26"/>
        <end position="46"/>
    </location>
</feature>
<evidence type="ECO:0000313" key="6">
    <source>
        <dbReference type="EMBL" id="XBM49188.1"/>
    </source>
</evidence>
<dbReference type="EMBL" id="CP157390">
    <property type="protein sequence ID" value="XBM49188.1"/>
    <property type="molecule type" value="Genomic_DNA"/>
</dbReference>
<feature type="transmembrane region" description="Helical" evidence="4">
    <location>
        <begin position="151"/>
        <end position="168"/>
    </location>
</feature>
<proteinExistence type="predicted"/>
<keyword evidence="4" id="KW-1133">Transmembrane helix</keyword>
<organism evidence="6">
    <name type="scientific">Leifsonia sp. NPDC080035</name>
    <dbReference type="NCBI Taxonomy" id="3143936"/>
    <lineage>
        <taxon>Bacteria</taxon>
        <taxon>Bacillati</taxon>
        <taxon>Actinomycetota</taxon>
        <taxon>Actinomycetes</taxon>
        <taxon>Micrococcales</taxon>
        <taxon>Microbacteriaceae</taxon>
        <taxon>Leifsonia</taxon>
    </lineage>
</organism>
<name>A0AAU7GGL5_9MICO</name>
<dbReference type="InterPro" id="IPR036890">
    <property type="entry name" value="HATPase_C_sf"/>
</dbReference>
<keyword evidence="4" id="KW-0472">Membrane</keyword>
<dbReference type="InterPro" id="IPR050482">
    <property type="entry name" value="Sensor_HK_TwoCompSys"/>
</dbReference>
<dbReference type="CDD" id="cd16917">
    <property type="entry name" value="HATPase_UhpB-NarQ-NarX-like"/>
    <property type="match status" value="1"/>
</dbReference>
<keyword evidence="4" id="KW-0812">Transmembrane</keyword>
<dbReference type="GO" id="GO:0046983">
    <property type="term" value="F:protein dimerization activity"/>
    <property type="evidence" value="ECO:0007669"/>
    <property type="project" value="InterPro"/>
</dbReference>
<sequence>MFTSDVDARRPAGLWARLAHPAAYRWYPGAAIGLLYQISVLGGLWASDGTLGIKILATVLLAVVYAAFLALPPVLWWEGERLRIAGVAAYFVLTLVLVPFIGIAACWTWVYVACVAGMVIARFAVATGIILGLGALQLIVFVVAGTFEDDWYIALITVSIGIMMSAFARQIDALRRLRNAQGEIARLAVVEERARFSRDMHDVLGHSLTVVTVKSELARRLIPVDPARAEEELADIERLTRSALADLRAAVAGYREMSLSTELAAAQAGLAAADIQAHLPRNGEEVAPDLRELFGWVLREGVTNVIRHSRSRNCWVTVGPDSLEIEDDGRGPVAVGEAPVGAAGVERHGSGIAGLSARAQASGATVSVTAGPRGGTLLTVRRAV</sequence>
<feature type="transmembrane region" description="Helical" evidence="4">
    <location>
        <begin position="123"/>
        <end position="145"/>
    </location>
</feature>
<protein>
    <submittedName>
        <fullName evidence="6">Histidine kinase</fullName>
    </submittedName>
</protein>
<dbReference type="PANTHER" id="PTHR24421">
    <property type="entry name" value="NITRATE/NITRITE SENSOR PROTEIN NARX-RELATED"/>
    <property type="match status" value="1"/>
</dbReference>
<evidence type="ECO:0000256" key="2">
    <source>
        <dbReference type="ARBA" id="ARBA00022777"/>
    </source>
</evidence>
<feature type="transmembrane region" description="Helical" evidence="4">
    <location>
        <begin position="87"/>
        <end position="111"/>
    </location>
</feature>
<evidence type="ECO:0000259" key="5">
    <source>
        <dbReference type="Pfam" id="PF07730"/>
    </source>
</evidence>
<feature type="domain" description="Signal transduction histidine kinase subgroup 3 dimerisation and phosphoacceptor" evidence="5">
    <location>
        <begin position="192"/>
        <end position="258"/>
    </location>
</feature>
<evidence type="ECO:0000256" key="4">
    <source>
        <dbReference type="SAM" id="Phobius"/>
    </source>
</evidence>
<dbReference type="Pfam" id="PF07730">
    <property type="entry name" value="HisKA_3"/>
    <property type="match status" value="1"/>
</dbReference>
<evidence type="ECO:0000256" key="1">
    <source>
        <dbReference type="ARBA" id="ARBA00022679"/>
    </source>
</evidence>
<dbReference type="GO" id="GO:0016020">
    <property type="term" value="C:membrane"/>
    <property type="evidence" value="ECO:0007669"/>
    <property type="project" value="InterPro"/>
</dbReference>
<keyword evidence="3" id="KW-0902">Two-component regulatory system</keyword>
<reference evidence="6" key="1">
    <citation type="submission" date="2024-05" db="EMBL/GenBank/DDBJ databases">
        <title>The Natural Products Discovery Center: Release of the First 8490 Sequenced Strains for Exploring Actinobacteria Biosynthetic Diversity.</title>
        <authorList>
            <person name="Kalkreuter E."/>
            <person name="Kautsar S.A."/>
            <person name="Yang D."/>
            <person name="Bader C.D."/>
            <person name="Teijaro C.N."/>
            <person name="Fluegel L."/>
            <person name="Davis C.M."/>
            <person name="Simpson J.R."/>
            <person name="Lauterbach L."/>
            <person name="Steele A.D."/>
            <person name="Gui C."/>
            <person name="Meng S."/>
            <person name="Li G."/>
            <person name="Viehrig K."/>
            <person name="Ye F."/>
            <person name="Su P."/>
            <person name="Kiefer A.F."/>
            <person name="Nichols A."/>
            <person name="Cepeda A.J."/>
            <person name="Yan W."/>
            <person name="Fan B."/>
            <person name="Jiang Y."/>
            <person name="Adhikari A."/>
            <person name="Zheng C.-J."/>
            <person name="Schuster L."/>
            <person name="Cowan T.M."/>
            <person name="Smanski M.J."/>
            <person name="Chevrette M.G."/>
            <person name="de Carvalho L.P.S."/>
            <person name="Shen B."/>
        </authorList>
    </citation>
    <scope>NUCLEOTIDE SEQUENCE</scope>
    <source>
        <strain evidence="6">NPDC080035</strain>
    </source>
</reference>
<evidence type="ECO:0000256" key="3">
    <source>
        <dbReference type="ARBA" id="ARBA00023012"/>
    </source>
</evidence>
<dbReference type="AlphaFoldDB" id="A0AAU7GGL5"/>
<feature type="transmembrane region" description="Helical" evidence="4">
    <location>
        <begin position="53"/>
        <end position="75"/>
    </location>
</feature>
<gene>
    <name evidence="6" type="ORF">AAME72_04840</name>
</gene>
<dbReference type="RefSeq" id="WP_348789107.1">
    <property type="nucleotide sequence ID" value="NZ_CP157390.1"/>
</dbReference>
<dbReference type="Gene3D" id="1.20.5.1930">
    <property type="match status" value="1"/>
</dbReference>